<dbReference type="Proteomes" id="UP000323682">
    <property type="component" value="Segment"/>
</dbReference>
<reference evidence="1" key="1">
    <citation type="submission" date="2018-12" db="EMBL/GenBank/DDBJ databases">
        <title>Singled stranded DNA viruses identified in blackflies (Austrosimulium ungulatum) sampled in New Zealand.</title>
        <authorList>
            <person name="Kraberger S."/>
            <person name="Fontenele R.S."/>
            <person name="Schmidlin K."/>
            <person name="Walters M."/>
            <person name="Varsani A."/>
        </authorList>
    </citation>
    <scope>NUCLEOTIDE SEQUENCE [LARGE SCALE GENOMIC DNA]</scope>
    <source>
        <strain evidence="1">208</strain>
    </source>
</reference>
<dbReference type="EMBL" id="MK249232">
    <property type="protein sequence ID" value="QCQ85135.1"/>
    <property type="molecule type" value="Genomic_DNA"/>
</dbReference>
<proteinExistence type="predicted"/>
<evidence type="ECO:0000313" key="1">
    <source>
        <dbReference type="EMBL" id="QCQ85135.1"/>
    </source>
</evidence>
<protein>
    <submittedName>
        <fullName evidence="1">Uncharacterized protein</fullName>
    </submittedName>
</protein>
<organism evidence="1">
    <name type="scientific">Blackfly microvirus SF02</name>
    <dbReference type="NCBI Taxonomy" id="2576452"/>
    <lineage>
        <taxon>Viruses</taxon>
        <taxon>Monodnaviria</taxon>
        <taxon>Sangervirae</taxon>
        <taxon>Phixviricota</taxon>
        <taxon>Malgrandaviricetes</taxon>
        <taxon>Petitvirales</taxon>
        <taxon>Microviridae</taxon>
        <taxon>Microvirus</taxon>
    </lineage>
</organism>
<sequence length="85" mass="9774">MRSKKTQLKHLWNKSLSMNQHLNKYPEKPAPLCAVKYPAEQLFSLLKAKTKTAVERAHRAHSSRLKCINTLDILMLIDTKGLKCD</sequence>
<accession>A0A4P8PSZ4</accession>
<name>A0A4P8PSZ4_9VIRU</name>